<proteinExistence type="predicted"/>
<reference evidence="1" key="2">
    <citation type="submission" date="2023-01" db="EMBL/GenBank/DDBJ databases">
        <title>Draft genome sequence of Algimonas ampicilliniresistens strain NBRC 108219.</title>
        <authorList>
            <person name="Sun Q."/>
            <person name="Mori K."/>
        </authorList>
    </citation>
    <scope>NUCLEOTIDE SEQUENCE</scope>
    <source>
        <strain evidence="1">NBRC 108219</strain>
    </source>
</reference>
<protein>
    <submittedName>
        <fullName evidence="1">Uncharacterized protein</fullName>
    </submittedName>
</protein>
<keyword evidence="2" id="KW-1185">Reference proteome</keyword>
<dbReference type="Proteomes" id="UP001161391">
    <property type="component" value="Unassembled WGS sequence"/>
</dbReference>
<sequence>MNSVSNRNLSYAENQAADKPQLYDTPRRVAVIYRKAAIIDIPHRAFTSF</sequence>
<gene>
    <name evidence="1" type="ORF">GCM10007853_26250</name>
</gene>
<dbReference type="EMBL" id="BSNK01000002">
    <property type="protein sequence ID" value="GLQ24751.1"/>
    <property type="molecule type" value="Genomic_DNA"/>
</dbReference>
<reference evidence="1" key="1">
    <citation type="journal article" date="2014" name="Int. J. Syst. Evol. Microbiol.">
        <title>Complete genome of a new Firmicutes species belonging to the dominant human colonic microbiota ('Ruminococcus bicirculans') reveals two chromosomes and a selective capacity to utilize plant glucans.</title>
        <authorList>
            <consortium name="NISC Comparative Sequencing Program"/>
            <person name="Wegmann U."/>
            <person name="Louis P."/>
            <person name="Goesmann A."/>
            <person name="Henrissat B."/>
            <person name="Duncan S.H."/>
            <person name="Flint H.J."/>
        </authorList>
    </citation>
    <scope>NUCLEOTIDE SEQUENCE</scope>
    <source>
        <strain evidence="1">NBRC 108219</strain>
    </source>
</reference>
<evidence type="ECO:0000313" key="1">
    <source>
        <dbReference type="EMBL" id="GLQ24751.1"/>
    </source>
</evidence>
<accession>A0ABQ5VB65</accession>
<evidence type="ECO:0000313" key="2">
    <source>
        <dbReference type="Proteomes" id="UP001161391"/>
    </source>
</evidence>
<comment type="caution">
    <text evidence="1">The sequence shown here is derived from an EMBL/GenBank/DDBJ whole genome shotgun (WGS) entry which is preliminary data.</text>
</comment>
<organism evidence="1 2">
    <name type="scientific">Algimonas ampicilliniresistens</name>
    <dbReference type="NCBI Taxonomy" id="1298735"/>
    <lineage>
        <taxon>Bacteria</taxon>
        <taxon>Pseudomonadati</taxon>
        <taxon>Pseudomonadota</taxon>
        <taxon>Alphaproteobacteria</taxon>
        <taxon>Maricaulales</taxon>
        <taxon>Robiginitomaculaceae</taxon>
        <taxon>Algimonas</taxon>
    </lineage>
</organism>
<name>A0ABQ5VB65_9PROT</name>